<evidence type="ECO:0000313" key="2">
    <source>
        <dbReference type="EMBL" id="XCH72583.1"/>
    </source>
</evidence>
<dbReference type="InterPro" id="IPR029063">
    <property type="entry name" value="SAM-dependent_MTases_sf"/>
</dbReference>
<keyword evidence="1" id="KW-0489">Methyltransferase</keyword>
<dbReference type="PIRSF" id="PIRSF017393">
    <property type="entry name" value="MTase_SAV2177"/>
    <property type="match status" value="1"/>
</dbReference>
<dbReference type="GO" id="GO:0032259">
    <property type="term" value="P:methylation"/>
    <property type="evidence" value="ECO:0007669"/>
    <property type="project" value="UniProtKB-KW"/>
</dbReference>
<dbReference type="Gene3D" id="3.40.50.150">
    <property type="entry name" value="Vaccinia Virus protein VP39"/>
    <property type="match status" value="1"/>
</dbReference>
<protein>
    <submittedName>
        <fullName evidence="1">SAM-dependent methyltransferase</fullName>
        <ecNumber evidence="1">2.1.1.-</ecNumber>
    </submittedName>
</protein>
<dbReference type="CDD" id="cd02440">
    <property type="entry name" value="AdoMet_MTases"/>
    <property type="match status" value="1"/>
</dbReference>
<gene>
    <name evidence="2" type="ORF">ABUL08_19945</name>
    <name evidence="1" type="ORF">VK199_19875</name>
</gene>
<dbReference type="RefSeq" id="WP_350931442.1">
    <property type="nucleotide sequence ID" value="NZ_CP157762.1"/>
</dbReference>
<proteinExistence type="predicted"/>
<reference evidence="1" key="1">
    <citation type="submission" date="2024-01" db="EMBL/GenBank/DDBJ databases">
        <title>The genome sequence of Micromonospora mangrovi CCTCC AA 2012012.</title>
        <authorList>
            <person name="Gao J."/>
        </authorList>
    </citation>
    <scope>NUCLEOTIDE SEQUENCE</scope>
    <source>
        <strain evidence="1">CCTCC AA 2012012</strain>
    </source>
</reference>
<name>A0AAU7M390_9ACTN</name>
<dbReference type="SUPFAM" id="SSF53335">
    <property type="entry name" value="S-adenosyl-L-methionine-dependent methyltransferases"/>
    <property type="match status" value="1"/>
</dbReference>
<dbReference type="EC" id="2.1.1.-" evidence="1"/>
<evidence type="ECO:0000313" key="1">
    <source>
        <dbReference type="EMBL" id="XBP91885.1"/>
    </source>
</evidence>
<dbReference type="GO" id="GO:0008168">
    <property type="term" value="F:methyltransferase activity"/>
    <property type="evidence" value="ECO:0007669"/>
    <property type="project" value="UniProtKB-KW"/>
</dbReference>
<organism evidence="1">
    <name type="scientific">Micromonospora sp. CCTCC AA 2012012</name>
    <dbReference type="NCBI Taxonomy" id="3111921"/>
    <lineage>
        <taxon>Bacteria</taxon>
        <taxon>Bacillati</taxon>
        <taxon>Actinomycetota</taxon>
        <taxon>Actinomycetes</taxon>
        <taxon>Micromonosporales</taxon>
        <taxon>Micromonosporaceae</taxon>
        <taxon>Micromonospora</taxon>
    </lineage>
</organism>
<dbReference type="Pfam" id="PF04672">
    <property type="entry name" value="Methyltransf_19"/>
    <property type="match status" value="1"/>
</dbReference>
<sequence length="271" mass="29443">MTRPSWAPPEIDIDKPSIARVYDYWIGGSHNFPVDREVGRTVEQANPLLPQTFRANRAFLRRAVRELSALGIRQFLDVGSGIPTEGNVHEIALAGNPDSRIVYVDIDPVAVAHARAILADEPRAVAIQGDLFKWVDILEAPETRALLDFDQPIAVILAAIIHFVPPDADPVALVDRYVEPLAEGSFLVVTHAGAETVPQATPGFAARYQGAVNEVIWRDRSEVTELFQGLELLAPGVVPVPLWRPEPGGDPDNLGADAPMLAGVARKVRPA</sequence>
<dbReference type="EMBL" id="CP159342">
    <property type="protein sequence ID" value="XCH72583.1"/>
    <property type="molecule type" value="Genomic_DNA"/>
</dbReference>
<dbReference type="AlphaFoldDB" id="A0AAU7M390"/>
<keyword evidence="1" id="KW-0808">Transferase</keyword>
<reference evidence="2" key="2">
    <citation type="submission" date="2024-06" db="EMBL/GenBank/DDBJ databases">
        <title>Micromonospora mangrovi CCTCC AA 2012012 genome sequences.</title>
        <authorList>
            <person name="Gao J."/>
        </authorList>
    </citation>
    <scope>NUCLEOTIDE SEQUENCE</scope>
    <source>
        <strain evidence="2">CCTCC AA 2012012</strain>
    </source>
</reference>
<dbReference type="InterPro" id="IPR006764">
    <property type="entry name" value="SAM_dep_MeTrfase_SAV2177_type"/>
</dbReference>
<dbReference type="EMBL" id="CP157762">
    <property type="protein sequence ID" value="XBP91885.1"/>
    <property type="molecule type" value="Genomic_DNA"/>
</dbReference>
<accession>A0AAU7M390</accession>